<dbReference type="FunFam" id="3.20.20.100:FF:000004">
    <property type="entry name" value="Oxidoreductase, aldo/keto reductase"/>
    <property type="match status" value="1"/>
</dbReference>
<dbReference type="PANTHER" id="PTHR43364">
    <property type="entry name" value="NADH-SPECIFIC METHYLGLYOXAL REDUCTASE-RELATED"/>
    <property type="match status" value="1"/>
</dbReference>
<keyword evidence="4" id="KW-1185">Reference proteome</keyword>
<dbReference type="InterPro" id="IPR023210">
    <property type="entry name" value="NADP_OxRdtase_dom"/>
</dbReference>
<name>A0A6C7E7K5_ILUCY</name>
<reference evidence="3 4" key="1">
    <citation type="journal article" date="2013" name="Int. J. Syst. Evol. Microbiol.">
        <title>Ilumatobacter nonamiense sp. nov. and Ilumatobacter coccineum sp. nov., isolated from seashore sand.</title>
        <authorList>
            <person name="Matsumoto A."/>
            <person name="Kasai H."/>
            <person name="Matsuo Y."/>
            <person name="Shizuri Y."/>
            <person name="Ichikawa N."/>
            <person name="Fujita N."/>
            <person name="Omura S."/>
            <person name="Takahashi Y."/>
        </authorList>
    </citation>
    <scope>NUCLEOTIDE SEQUENCE [LARGE SCALE GENOMIC DNA]</scope>
    <source>
        <strain evidence="4">NBRC 103263 / KCTC 29153 / YM16-304</strain>
    </source>
</reference>
<dbReference type="GO" id="GO:0005829">
    <property type="term" value="C:cytosol"/>
    <property type="evidence" value="ECO:0007669"/>
    <property type="project" value="UniProtKB-ARBA"/>
</dbReference>
<evidence type="ECO:0000313" key="4">
    <source>
        <dbReference type="Proteomes" id="UP000011863"/>
    </source>
</evidence>
<organism evidence="3 4">
    <name type="scientific">Ilumatobacter coccineus (strain NBRC 103263 / KCTC 29153 / YM16-304)</name>
    <dbReference type="NCBI Taxonomy" id="1313172"/>
    <lineage>
        <taxon>Bacteria</taxon>
        <taxon>Bacillati</taxon>
        <taxon>Actinomycetota</taxon>
        <taxon>Acidimicrobiia</taxon>
        <taxon>Acidimicrobiales</taxon>
        <taxon>Ilumatobacteraceae</taxon>
        <taxon>Ilumatobacter</taxon>
    </lineage>
</organism>
<keyword evidence="1" id="KW-0560">Oxidoreductase</keyword>
<accession>A0A6C7E7K5</accession>
<dbReference type="KEGG" id="aym:YM304_17280"/>
<dbReference type="InterPro" id="IPR050523">
    <property type="entry name" value="AKR_Detox_Biosynth"/>
</dbReference>
<dbReference type="InterPro" id="IPR036812">
    <property type="entry name" value="NAD(P)_OxRdtase_dom_sf"/>
</dbReference>
<protein>
    <submittedName>
        <fullName evidence="3">Putative oxidoreductase</fullName>
    </submittedName>
</protein>
<dbReference type="AlphaFoldDB" id="A0A6C7E7K5"/>
<evidence type="ECO:0000256" key="1">
    <source>
        <dbReference type="ARBA" id="ARBA00023002"/>
    </source>
</evidence>
<sequence>MPTVGLGASGPIVSRLALGTMTFGVETDERDAHRQLDTFVAAGGTFVDTADVYGAGDSERIIGRWIERRGGADDLIIATKGRFAPPAGSHGASRRSLRRSVDASLHRLGVEAIDLYVVHGWDEHTPVAETLGTLTSLVRDGKIHAIGWSNVTGWQLQQIVTTATLGGHISPVTVQPQYNLLDRGIEIEVMPCALDAGLAITPWSPLGGGWLTGKYERTRRPTGATRLGDDPDRGVEAYDLRNTDRTWRIIDEATAVAAEHGRPASHVALAWLLARPGVASVLLGARTVEQLDDNLAAVDLVLDATQLDRLTRVSAIDLPPYPYGMIEDFCDVDVWQRLGTTDTPT</sequence>
<dbReference type="GO" id="GO:0016491">
    <property type="term" value="F:oxidoreductase activity"/>
    <property type="evidence" value="ECO:0007669"/>
    <property type="project" value="UniProtKB-KW"/>
</dbReference>
<dbReference type="RefSeq" id="WP_015441289.1">
    <property type="nucleotide sequence ID" value="NC_020520.1"/>
</dbReference>
<evidence type="ECO:0000259" key="2">
    <source>
        <dbReference type="Pfam" id="PF00248"/>
    </source>
</evidence>
<evidence type="ECO:0000313" key="3">
    <source>
        <dbReference type="EMBL" id="BAN02042.1"/>
    </source>
</evidence>
<gene>
    <name evidence="3" type="ORF">YM304_17280</name>
</gene>
<dbReference type="Gene3D" id="3.20.20.100">
    <property type="entry name" value="NADP-dependent oxidoreductase domain"/>
    <property type="match status" value="1"/>
</dbReference>
<dbReference type="EMBL" id="AP012057">
    <property type="protein sequence ID" value="BAN02042.1"/>
    <property type="molecule type" value="Genomic_DNA"/>
</dbReference>
<feature type="domain" description="NADP-dependent oxidoreductase" evidence="2">
    <location>
        <begin position="15"/>
        <end position="313"/>
    </location>
</feature>
<dbReference type="PANTHER" id="PTHR43364:SF4">
    <property type="entry name" value="NAD(P)-LINKED OXIDOREDUCTASE SUPERFAMILY PROTEIN"/>
    <property type="match status" value="1"/>
</dbReference>
<dbReference type="SUPFAM" id="SSF51430">
    <property type="entry name" value="NAD(P)-linked oxidoreductase"/>
    <property type="match status" value="1"/>
</dbReference>
<dbReference type="OrthoDB" id="3664926at2"/>
<dbReference type="CDD" id="cd19081">
    <property type="entry name" value="AKR_AKR9C1"/>
    <property type="match status" value="1"/>
</dbReference>
<dbReference type="Proteomes" id="UP000011863">
    <property type="component" value="Chromosome"/>
</dbReference>
<dbReference type="Pfam" id="PF00248">
    <property type="entry name" value="Aldo_ket_red"/>
    <property type="match status" value="1"/>
</dbReference>
<proteinExistence type="predicted"/>